<dbReference type="InterPro" id="IPR000524">
    <property type="entry name" value="Tscrpt_reg_HTH_GntR"/>
</dbReference>
<protein>
    <submittedName>
        <fullName evidence="7">PLP-dependent aminotransferase family protein</fullName>
    </submittedName>
</protein>
<reference evidence="7 8" key="1">
    <citation type="submission" date="2023-10" db="EMBL/GenBank/DDBJ databases">
        <title>A novel Glycoside Hydrolase 43-Like Enzyme from Clostrdium boliviensis is an Endo-xylanase, and a Candidate for Xylooligosaccharides Production from Different Xylan Substrates.</title>
        <authorList>
            <person name="Alvarez M.T."/>
            <person name="Rocabado-Villegas L.R."/>
            <person name="Salas-Veizaga D.M."/>
            <person name="Linares-Pasten J.A."/>
            <person name="Gudmundsdottir E.E."/>
            <person name="Hreggvidsson G.O."/>
            <person name="Adlercreutz P."/>
            <person name="Nordberg Karlsson E."/>
        </authorList>
    </citation>
    <scope>NUCLEOTIDE SEQUENCE [LARGE SCALE GENOMIC DNA]</scope>
    <source>
        <strain evidence="7 8">E-1</strain>
    </source>
</reference>
<dbReference type="SMART" id="SM00345">
    <property type="entry name" value="HTH_GNTR"/>
    <property type="match status" value="1"/>
</dbReference>
<dbReference type="PROSITE" id="PS50949">
    <property type="entry name" value="HTH_GNTR"/>
    <property type="match status" value="1"/>
</dbReference>
<dbReference type="PANTHER" id="PTHR46577">
    <property type="entry name" value="HTH-TYPE TRANSCRIPTIONAL REGULATORY PROTEIN GABR"/>
    <property type="match status" value="1"/>
</dbReference>
<gene>
    <name evidence="7" type="ORF">RZO55_00240</name>
</gene>
<keyword evidence="2" id="KW-0663">Pyridoxal phosphate</keyword>
<dbReference type="Gene3D" id="1.10.10.10">
    <property type="entry name" value="Winged helix-like DNA-binding domain superfamily/Winged helix DNA-binding domain"/>
    <property type="match status" value="1"/>
</dbReference>
<proteinExistence type="inferred from homology"/>
<keyword evidence="4" id="KW-0238">DNA-binding</keyword>
<dbReference type="SUPFAM" id="SSF46785">
    <property type="entry name" value="Winged helix' DNA-binding domain"/>
    <property type="match status" value="1"/>
</dbReference>
<organism evidence="7 8">
    <name type="scientific">Clostridium boliviensis</name>
    <dbReference type="NCBI Taxonomy" id="318465"/>
    <lineage>
        <taxon>Bacteria</taxon>
        <taxon>Bacillati</taxon>
        <taxon>Bacillota</taxon>
        <taxon>Clostridia</taxon>
        <taxon>Eubacteriales</taxon>
        <taxon>Clostridiaceae</taxon>
        <taxon>Clostridium</taxon>
    </lineage>
</organism>
<keyword evidence="8" id="KW-1185">Reference proteome</keyword>
<keyword evidence="5" id="KW-0804">Transcription</keyword>
<evidence type="ECO:0000256" key="3">
    <source>
        <dbReference type="ARBA" id="ARBA00023015"/>
    </source>
</evidence>
<dbReference type="Proteomes" id="UP001276854">
    <property type="component" value="Unassembled WGS sequence"/>
</dbReference>
<evidence type="ECO:0000313" key="8">
    <source>
        <dbReference type="Proteomes" id="UP001276854"/>
    </source>
</evidence>
<comment type="caution">
    <text evidence="7">The sequence shown here is derived from an EMBL/GenBank/DDBJ whole genome shotgun (WGS) entry which is preliminary data.</text>
</comment>
<keyword evidence="7" id="KW-0032">Aminotransferase</keyword>
<evidence type="ECO:0000313" key="7">
    <source>
        <dbReference type="EMBL" id="MDW2796015.1"/>
    </source>
</evidence>
<dbReference type="Pfam" id="PF00155">
    <property type="entry name" value="Aminotran_1_2"/>
    <property type="match status" value="1"/>
</dbReference>
<comment type="similarity">
    <text evidence="1">In the C-terminal section; belongs to the class-I pyridoxal-phosphate-dependent aminotransferase family.</text>
</comment>
<evidence type="ECO:0000256" key="5">
    <source>
        <dbReference type="ARBA" id="ARBA00023163"/>
    </source>
</evidence>
<evidence type="ECO:0000259" key="6">
    <source>
        <dbReference type="PROSITE" id="PS50949"/>
    </source>
</evidence>
<dbReference type="PRINTS" id="PR00035">
    <property type="entry name" value="HTHGNTR"/>
</dbReference>
<name>A0ABU4GEH7_9CLOT</name>
<evidence type="ECO:0000256" key="4">
    <source>
        <dbReference type="ARBA" id="ARBA00023125"/>
    </source>
</evidence>
<dbReference type="Gene3D" id="3.40.640.10">
    <property type="entry name" value="Type I PLP-dependent aspartate aminotransferase-like (Major domain)"/>
    <property type="match status" value="1"/>
</dbReference>
<dbReference type="SUPFAM" id="SSF53383">
    <property type="entry name" value="PLP-dependent transferases"/>
    <property type="match status" value="1"/>
</dbReference>
<dbReference type="CDD" id="cd07377">
    <property type="entry name" value="WHTH_GntR"/>
    <property type="match status" value="1"/>
</dbReference>
<dbReference type="PANTHER" id="PTHR46577:SF1">
    <property type="entry name" value="HTH-TYPE TRANSCRIPTIONAL REGULATORY PROTEIN GABR"/>
    <property type="match status" value="1"/>
</dbReference>
<dbReference type="InterPro" id="IPR004839">
    <property type="entry name" value="Aminotransferase_I/II_large"/>
</dbReference>
<dbReference type="Pfam" id="PF00392">
    <property type="entry name" value="GntR"/>
    <property type="match status" value="1"/>
</dbReference>
<keyword evidence="7" id="KW-0808">Transferase</keyword>
<dbReference type="CDD" id="cd00609">
    <property type="entry name" value="AAT_like"/>
    <property type="match status" value="1"/>
</dbReference>
<keyword evidence="3" id="KW-0805">Transcription regulation</keyword>
<evidence type="ECO:0000256" key="2">
    <source>
        <dbReference type="ARBA" id="ARBA00022898"/>
    </source>
</evidence>
<dbReference type="InterPro" id="IPR036390">
    <property type="entry name" value="WH_DNA-bd_sf"/>
</dbReference>
<dbReference type="InterPro" id="IPR036388">
    <property type="entry name" value="WH-like_DNA-bd_sf"/>
</dbReference>
<feature type="domain" description="HTH gntR-type" evidence="6">
    <location>
        <begin position="13"/>
        <end position="81"/>
    </location>
</feature>
<accession>A0ABU4GEH7</accession>
<evidence type="ECO:0000256" key="1">
    <source>
        <dbReference type="ARBA" id="ARBA00005384"/>
    </source>
</evidence>
<dbReference type="InterPro" id="IPR015424">
    <property type="entry name" value="PyrdxlP-dep_Trfase"/>
</dbReference>
<dbReference type="EMBL" id="JAWONS010000002">
    <property type="protein sequence ID" value="MDW2796015.1"/>
    <property type="molecule type" value="Genomic_DNA"/>
</dbReference>
<sequence>MELMIPLKNQPGLPYYSQIYTYIKNEIVKGNLRPADRLPSTRQLAEHLKVSRSTTQMAYEQLLSEGYIESVPCRGYFVLKIDGLIHTGQENKSQFSFFTDPIEGTGRKKDWSVDFSPRGIDLCNFPFNAWRRISKNTLIDDNREMFAAGDPQGEYLFREAIRSYLHSARGVNCVPEQIIVGAGSEYLLMLLSQILGRDRIIAMENPTYRQAYRVFNSLQYKVVPVDMDQSGMDVRVLEKSGADIAYIMPSHQYPTGIIMPVKRRQELLAWAYEREDRYLIEDDYDSEFRYKGKPIPALQGMDDRDRVIYCGTFSKSIAPAIRVSYVVLPRPLCRIYQKRISFYASTVSRIDQNILYQFMSEGHYERHLNRMRAVYKAKHDLLTAGLKSFEDQFTIEGEHAGLHLLLTDRKGRSEEELVAKAEAKNVKVYGLSGYFIHKEHNKYPPTVIIGFANLTETQIQTGIALLKEAWSVNGSKEGML</sequence>
<dbReference type="GO" id="GO:0008483">
    <property type="term" value="F:transaminase activity"/>
    <property type="evidence" value="ECO:0007669"/>
    <property type="project" value="UniProtKB-KW"/>
</dbReference>
<dbReference type="InterPro" id="IPR051446">
    <property type="entry name" value="HTH_trans_reg/aminotransferase"/>
</dbReference>
<dbReference type="RefSeq" id="WP_318062295.1">
    <property type="nucleotide sequence ID" value="NZ_JAWONS010000002.1"/>
</dbReference>
<dbReference type="InterPro" id="IPR015421">
    <property type="entry name" value="PyrdxlP-dep_Trfase_major"/>
</dbReference>